<dbReference type="OrthoDB" id="10039611at2759"/>
<accession>A0A9P5ZW62</accession>
<evidence type="ECO:0000313" key="1">
    <source>
        <dbReference type="EMBL" id="KAF9494263.1"/>
    </source>
</evidence>
<reference evidence="1" key="1">
    <citation type="submission" date="2020-11" db="EMBL/GenBank/DDBJ databases">
        <authorList>
            <consortium name="DOE Joint Genome Institute"/>
            <person name="Ahrendt S."/>
            <person name="Riley R."/>
            <person name="Andreopoulos W."/>
            <person name="Labutti K."/>
            <person name="Pangilinan J."/>
            <person name="Ruiz-Duenas F.J."/>
            <person name="Barrasa J.M."/>
            <person name="Sanchez-Garcia M."/>
            <person name="Camarero S."/>
            <person name="Miyauchi S."/>
            <person name="Serrano A."/>
            <person name="Linde D."/>
            <person name="Babiker R."/>
            <person name="Drula E."/>
            <person name="Ayuso-Fernandez I."/>
            <person name="Pacheco R."/>
            <person name="Padilla G."/>
            <person name="Ferreira P."/>
            <person name="Barriuso J."/>
            <person name="Kellner H."/>
            <person name="Castanera R."/>
            <person name="Alfaro M."/>
            <person name="Ramirez L."/>
            <person name="Pisabarro A.G."/>
            <person name="Kuo A."/>
            <person name="Tritt A."/>
            <person name="Lipzen A."/>
            <person name="He G."/>
            <person name="Yan M."/>
            <person name="Ng V."/>
            <person name="Cullen D."/>
            <person name="Martin F."/>
            <person name="Rosso M.-N."/>
            <person name="Henrissat B."/>
            <person name="Hibbett D."/>
            <person name="Martinez A.T."/>
            <person name="Grigoriev I.V."/>
        </authorList>
    </citation>
    <scope>NUCLEOTIDE SEQUENCE</scope>
    <source>
        <strain evidence="1">ATCC 90797</strain>
    </source>
</reference>
<evidence type="ECO:0000313" key="2">
    <source>
        <dbReference type="Proteomes" id="UP000807025"/>
    </source>
</evidence>
<protein>
    <submittedName>
        <fullName evidence="1">Uncharacterized protein</fullName>
    </submittedName>
</protein>
<name>A0A9P5ZW62_PLEER</name>
<keyword evidence="2" id="KW-1185">Reference proteome</keyword>
<dbReference type="GO" id="GO:0003676">
    <property type="term" value="F:nucleic acid binding"/>
    <property type="evidence" value="ECO:0007669"/>
    <property type="project" value="InterPro"/>
</dbReference>
<sequence length="498" mass="57234">MAIKILTKNPCTSQWTQASLYTAKSLGHGPYQAKLLRNWTREFVLNHEFIPEHSWKGGLGRSYLDDEDFTQKINLYLQGLGEWIRAQDIVNYVSHPDVLERLGRQKPISLATAQRWLARMGYRWTKTPKGQYSDSHEHIDVVEPSMRKWNNDSTQEVEENLLPHRKVLWYHDESTYYAHDRCRVRWVHKTEKAVPLAKGEGHSLMVAAFVSADYGWICLQLFQAGKARDGYFDNNDVRAQFKRAMEYVREHYPDDNHEFGALSASKMPKGPSPTFGVDINVMGPNGKPVYDTDGKIKKERACMANGKFADGHEQDFYFPEGHDHAGQFKGMAAIIEERGFSDIAKKKAQCGKSFSNCPEGATDCCCHWFLYNQPDFMHVESLLKQDAKAMGFRVIFLPKFHCELNFIEQCWGYAKQCYRMYPPSSKEEDLEQNLLQSLEEVPLIAIFATCSLRFMDAYRKGLDSAEAAWAAKKYHGHRTIPENILSQIGTLMNAPRCR</sequence>
<dbReference type="AlphaFoldDB" id="A0A9P5ZW62"/>
<dbReference type="PANTHER" id="PTHR35871:SF1">
    <property type="entry name" value="CXC1-LIKE CYSTEINE CLUSTER ASSOCIATED WITH KDZ TRANSPOSASES DOMAIN-CONTAINING PROTEIN"/>
    <property type="match status" value="1"/>
</dbReference>
<organism evidence="1 2">
    <name type="scientific">Pleurotus eryngii</name>
    <name type="common">Boletus of the steppes</name>
    <dbReference type="NCBI Taxonomy" id="5323"/>
    <lineage>
        <taxon>Eukaryota</taxon>
        <taxon>Fungi</taxon>
        <taxon>Dikarya</taxon>
        <taxon>Basidiomycota</taxon>
        <taxon>Agaricomycotina</taxon>
        <taxon>Agaricomycetes</taxon>
        <taxon>Agaricomycetidae</taxon>
        <taxon>Agaricales</taxon>
        <taxon>Pleurotineae</taxon>
        <taxon>Pleurotaceae</taxon>
        <taxon>Pleurotus</taxon>
    </lineage>
</organism>
<dbReference type="PANTHER" id="PTHR35871">
    <property type="entry name" value="EXPRESSED PROTEIN"/>
    <property type="match status" value="1"/>
</dbReference>
<proteinExistence type="predicted"/>
<comment type="caution">
    <text evidence="1">The sequence shown here is derived from an EMBL/GenBank/DDBJ whole genome shotgun (WGS) entry which is preliminary data.</text>
</comment>
<dbReference type="EMBL" id="MU154575">
    <property type="protein sequence ID" value="KAF9494263.1"/>
    <property type="molecule type" value="Genomic_DNA"/>
</dbReference>
<dbReference type="InterPro" id="IPR036397">
    <property type="entry name" value="RNaseH_sf"/>
</dbReference>
<gene>
    <name evidence="1" type="ORF">BDN71DRAFT_1483126</name>
</gene>
<dbReference type="Proteomes" id="UP000807025">
    <property type="component" value="Unassembled WGS sequence"/>
</dbReference>
<dbReference type="Gene3D" id="3.30.420.10">
    <property type="entry name" value="Ribonuclease H-like superfamily/Ribonuclease H"/>
    <property type="match status" value="1"/>
</dbReference>